<protein>
    <submittedName>
        <fullName evidence="2">Pimeloyl-ACP methyl ester carboxylesterase</fullName>
    </submittedName>
</protein>
<dbReference type="Proteomes" id="UP000238164">
    <property type="component" value="Chromosome 1"/>
</dbReference>
<dbReference type="RefSeq" id="WP_105187677.1">
    <property type="nucleotide sequence ID" value="NZ_BAAAGO010000008.1"/>
</dbReference>
<dbReference type="Pfam" id="PF12697">
    <property type="entry name" value="Abhydrolase_6"/>
    <property type="match status" value="1"/>
</dbReference>
<dbReference type="PANTHER" id="PTHR37017:SF11">
    <property type="entry name" value="ESTERASE_LIPASE_THIOESTERASE DOMAIN-CONTAINING PROTEIN"/>
    <property type="match status" value="1"/>
</dbReference>
<dbReference type="OrthoDB" id="9773549at2"/>
<feature type="domain" description="AB hydrolase-1" evidence="1">
    <location>
        <begin position="4"/>
        <end position="213"/>
    </location>
</feature>
<evidence type="ECO:0000313" key="2">
    <source>
        <dbReference type="EMBL" id="SPD87954.1"/>
    </source>
</evidence>
<dbReference type="GO" id="GO:0003824">
    <property type="term" value="F:catalytic activity"/>
    <property type="evidence" value="ECO:0007669"/>
    <property type="project" value="UniProtKB-ARBA"/>
</dbReference>
<accession>A0A2N9JIQ9</accession>
<dbReference type="InterPro" id="IPR000073">
    <property type="entry name" value="AB_hydrolase_1"/>
</dbReference>
<dbReference type="PANTHER" id="PTHR37017">
    <property type="entry name" value="AB HYDROLASE-1 DOMAIN-CONTAINING PROTEIN-RELATED"/>
    <property type="match status" value="1"/>
</dbReference>
<keyword evidence="3" id="KW-1185">Reference proteome</keyword>
<dbReference type="AlphaFoldDB" id="A0A2N9JIQ9"/>
<dbReference type="SUPFAM" id="SSF53474">
    <property type="entry name" value="alpha/beta-Hydrolases"/>
    <property type="match status" value="1"/>
</dbReference>
<organism evidence="2 3">
    <name type="scientific">Micropruina glycogenica</name>
    <dbReference type="NCBI Taxonomy" id="75385"/>
    <lineage>
        <taxon>Bacteria</taxon>
        <taxon>Bacillati</taxon>
        <taxon>Actinomycetota</taxon>
        <taxon>Actinomycetes</taxon>
        <taxon>Propionibacteriales</taxon>
        <taxon>Nocardioidaceae</taxon>
        <taxon>Micropruina</taxon>
    </lineage>
</organism>
<dbReference type="InterPro" id="IPR029058">
    <property type="entry name" value="AB_hydrolase_fold"/>
</dbReference>
<dbReference type="EMBL" id="LT985188">
    <property type="protein sequence ID" value="SPD87954.1"/>
    <property type="molecule type" value="Genomic_DNA"/>
</dbReference>
<name>A0A2N9JIQ9_9ACTN</name>
<gene>
    <name evidence="2" type="ORF">MPLG2_2924</name>
</gene>
<proteinExistence type="predicted"/>
<dbReference type="KEGG" id="mgg:MPLG2_2924"/>
<sequence length="220" mass="22820">MTDIVLIQGLWLKPQVWAEVHDELERLGLTASAVDLPVHAEATLADQVDAVLAAVDASDDPPLVVGHSAAATLAWLAADAREVAGVVLIGGFPGADGEAYAGFLPAGTGSVDFLGWSDFEEDAADLNAASRAAMQAEMVTMPRGVADGVVRLSNPARYNVPMTLICPEFSPDDAKAWIDGGDLPELAKATKLTLVNLDSGHWPMVSQPAALAQLIADAAG</sequence>
<reference evidence="2 3" key="1">
    <citation type="submission" date="2018-02" db="EMBL/GenBank/DDBJ databases">
        <authorList>
            <person name="Cohen D.B."/>
            <person name="Kent A.D."/>
        </authorList>
    </citation>
    <scope>NUCLEOTIDE SEQUENCE [LARGE SCALE GENOMIC DNA]</scope>
    <source>
        <strain evidence="2">1</strain>
    </source>
</reference>
<evidence type="ECO:0000313" key="3">
    <source>
        <dbReference type="Proteomes" id="UP000238164"/>
    </source>
</evidence>
<evidence type="ECO:0000259" key="1">
    <source>
        <dbReference type="Pfam" id="PF12697"/>
    </source>
</evidence>
<dbReference type="Gene3D" id="3.40.50.1820">
    <property type="entry name" value="alpha/beta hydrolase"/>
    <property type="match status" value="1"/>
</dbReference>
<dbReference type="InterPro" id="IPR052897">
    <property type="entry name" value="Sec-Metab_Biosynth_Hydrolase"/>
</dbReference>